<dbReference type="GO" id="GO:0004312">
    <property type="term" value="F:fatty acid synthase activity"/>
    <property type="evidence" value="ECO:0007669"/>
    <property type="project" value="TreeGrafter"/>
</dbReference>
<keyword evidence="2" id="KW-0596">Phosphopantetheine</keyword>
<dbReference type="SMART" id="SM00826">
    <property type="entry name" value="PKS_DH"/>
    <property type="match status" value="1"/>
</dbReference>
<dbReference type="SUPFAM" id="SSF51735">
    <property type="entry name" value="NAD(P)-binding Rossmann-fold domains"/>
    <property type="match status" value="3"/>
</dbReference>
<dbReference type="OrthoDB" id="9778690at2"/>
<dbReference type="Gene3D" id="3.40.50.11460">
    <property type="match status" value="1"/>
</dbReference>
<keyword evidence="3" id="KW-0597">Phosphoprotein</keyword>
<evidence type="ECO:0000259" key="8">
    <source>
        <dbReference type="PROSITE" id="PS50075"/>
    </source>
</evidence>
<dbReference type="GO" id="GO:0031177">
    <property type="term" value="F:phosphopantetheine binding"/>
    <property type="evidence" value="ECO:0007669"/>
    <property type="project" value="InterPro"/>
</dbReference>
<dbReference type="SUPFAM" id="SSF50129">
    <property type="entry name" value="GroES-like"/>
    <property type="match status" value="1"/>
</dbReference>
<dbReference type="InterPro" id="IPR050091">
    <property type="entry name" value="PKS_NRPS_Biosynth_Enz"/>
</dbReference>
<dbReference type="InterPro" id="IPR009081">
    <property type="entry name" value="PP-bd_ACP"/>
</dbReference>
<dbReference type="FunFam" id="3.40.50.720:FF:000209">
    <property type="entry name" value="Polyketide synthase Pks12"/>
    <property type="match status" value="1"/>
</dbReference>
<feature type="active site" description="Proton acceptor; for dehydratase activity" evidence="7">
    <location>
        <position position="150"/>
    </location>
</feature>
<dbReference type="InterPro" id="IPR042104">
    <property type="entry name" value="PKS_dehydratase_sf"/>
</dbReference>
<dbReference type="EMBL" id="PVLV01000025">
    <property type="protein sequence ID" value="PRH80830.1"/>
    <property type="molecule type" value="Genomic_DNA"/>
</dbReference>
<evidence type="ECO:0000313" key="11">
    <source>
        <dbReference type="Proteomes" id="UP000239322"/>
    </source>
</evidence>
<dbReference type="Pfam" id="PF08240">
    <property type="entry name" value="ADH_N"/>
    <property type="match status" value="1"/>
</dbReference>
<organism evidence="10 11">
    <name type="scientific">Streptomyces solincola</name>
    <dbReference type="NCBI Taxonomy" id="2100817"/>
    <lineage>
        <taxon>Bacteria</taxon>
        <taxon>Bacillati</taxon>
        <taxon>Actinomycetota</taxon>
        <taxon>Actinomycetes</taxon>
        <taxon>Kitasatosporales</taxon>
        <taxon>Streptomycetaceae</taxon>
        <taxon>Streptomyces</taxon>
    </lineage>
</organism>
<evidence type="ECO:0000256" key="4">
    <source>
        <dbReference type="ARBA" id="ARBA00022679"/>
    </source>
</evidence>
<dbReference type="InterPro" id="IPR049552">
    <property type="entry name" value="PKS_DH_N"/>
</dbReference>
<gene>
    <name evidence="10" type="ORF">C6N75_01995</name>
</gene>
<evidence type="ECO:0000256" key="3">
    <source>
        <dbReference type="ARBA" id="ARBA00022553"/>
    </source>
</evidence>
<dbReference type="CDD" id="cd05195">
    <property type="entry name" value="enoyl_red"/>
    <property type="match status" value="1"/>
</dbReference>
<dbReference type="PANTHER" id="PTHR43775">
    <property type="entry name" value="FATTY ACID SYNTHASE"/>
    <property type="match status" value="1"/>
</dbReference>
<dbReference type="PROSITE" id="PS50075">
    <property type="entry name" value="CARRIER"/>
    <property type="match status" value="1"/>
</dbReference>
<dbReference type="SMART" id="SM00823">
    <property type="entry name" value="PKS_PP"/>
    <property type="match status" value="1"/>
</dbReference>
<feature type="non-terminal residue" evidence="10">
    <location>
        <position position="1"/>
    </location>
</feature>
<dbReference type="Gene3D" id="1.10.1200.10">
    <property type="entry name" value="ACP-like"/>
    <property type="match status" value="1"/>
</dbReference>
<dbReference type="InterPro" id="IPR036736">
    <property type="entry name" value="ACP-like_sf"/>
</dbReference>
<dbReference type="Gene3D" id="3.90.180.10">
    <property type="entry name" value="Medium-chain alcohol dehydrogenases, catalytic domain"/>
    <property type="match status" value="1"/>
</dbReference>
<feature type="region of interest" description="N-terminal hotdog fold" evidence="7">
    <location>
        <begin position="117"/>
        <end position="243"/>
    </location>
</feature>
<dbReference type="InterPro" id="IPR036291">
    <property type="entry name" value="NAD(P)-bd_dom_sf"/>
</dbReference>
<keyword evidence="11" id="KW-1185">Reference proteome</keyword>
<evidence type="ECO:0008006" key="12">
    <source>
        <dbReference type="Google" id="ProtNLM"/>
    </source>
</evidence>
<evidence type="ECO:0000256" key="6">
    <source>
        <dbReference type="ARBA" id="ARBA00023268"/>
    </source>
</evidence>
<feature type="region of interest" description="C-terminal hotdog fold" evidence="7">
    <location>
        <begin position="262"/>
        <end position="406"/>
    </location>
</feature>
<keyword evidence="6" id="KW-0511">Multifunctional enzyme</keyword>
<dbReference type="InterPro" id="IPR049900">
    <property type="entry name" value="PKS_mFAS_DH"/>
</dbReference>
<evidence type="ECO:0000256" key="5">
    <source>
        <dbReference type="ARBA" id="ARBA00023194"/>
    </source>
</evidence>
<proteinExistence type="predicted"/>
<reference evidence="10 11" key="1">
    <citation type="submission" date="2018-03" db="EMBL/GenBank/DDBJ databases">
        <title>Novel Streptomyces sp. from soil.</title>
        <authorList>
            <person name="Tan G.Y.A."/>
            <person name="Lee Z.Y."/>
        </authorList>
    </citation>
    <scope>NUCLEOTIDE SEQUENCE [LARGE SCALE GENOMIC DNA]</scope>
    <source>
        <strain evidence="10 11">ST5x</strain>
    </source>
</reference>
<dbReference type="SMART" id="SM00829">
    <property type="entry name" value="PKS_ER"/>
    <property type="match status" value="1"/>
</dbReference>
<dbReference type="SUPFAM" id="SSF47336">
    <property type="entry name" value="ACP-like"/>
    <property type="match status" value="1"/>
</dbReference>
<dbReference type="Proteomes" id="UP000239322">
    <property type="component" value="Unassembled WGS sequence"/>
</dbReference>
<comment type="caution">
    <text evidence="10">The sequence shown here is derived from an EMBL/GenBank/DDBJ whole genome shotgun (WGS) entry which is preliminary data.</text>
</comment>
<dbReference type="Pfam" id="PF14765">
    <property type="entry name" value="PS-DH"/>
    <property type="match status" value="1"/>
</dbReference>
<dbReference type="InterPro" id="IPR020807">
    <property type="entry name" value="PKS_DH"/>
</dbReference>
<dbReference type="PROSITE" id="PS52019">
    <property type="entry name" value="PKS_MFAS_DH"/>
    <property type="match status" value="1"/>
</dbReference>
<dbReference type="Gene3D" id="3.40.366.10">
    <property type="entry name" value="Malonyl-Coenzyme A Acyl Carrier Protein, domain 2"/>
    <property type="match status" value="1"/>
</dbReference>
<accession>A0A2S9Q2C5</accession>
<keyword evidence="4" id="KW-0808">Transferase</keyword>
<feature type="active site" description="Proton donor; for dehydratase activity" evidence="7">
    <location>
        <position position="321"/>
    </location>
</feature>
<dbReference type="Gene3D" id="3.30.70.3290">
    <property type="match status" value="1"/>
</dbReference>
<protein>
    <recommendedName>
        <fullName evidence="12">SDR family NAD(P)-dependent oxidoreductase</fullName>
    </recommendedName>
</protein>
<dbReference type="Pfam" id="PF21089">
    <property type="entry name" value="PKS_DH_N"/>
    <property type="match status" value="1"/>
</dbReference>
<dbReference type="InterPro" id="IPR057326">
    <property type="entry name" value="KR_dom"/>
</dbReference>
<dbReference type="RefSeq" id="WP_146132457.1">
    <property type="nucleotide sequence ID" value="NZ_PVLV01000025.1"/>
</dbReference>
<dbReference type="InterPro" id="IPR049551">
    <property type="entry name" value="PKS_DH_C"/>
</dbReference>
<dbReference type="GO" id="GO:0016491">
    <property type="term" value="F:oxidoreductase activity"/>
    <property type="evidence" value="ECO:0007669"/>
    <property type="project" value="InterPro"/>
</dbReference>
<evidence type="ECO:0000256" key="1">
    <source>
        <dbReference type="ARBA" id="ARBA00004792"/>
    </source>
</evidence>
<keyword evidence="5" id="KW-0045">Antibiotic biosynthesis</keyword>
<evidence type="ECO:0000256" key="2">
    <source>
        <dbReference type="ARBA" id="ARBA00022450"/>
    </source>
</evidence>
<feature type="domain" description="Carrier" evidence="8">
    <location>
        <begin position="1224"/>
        <end position="1302"/>
    </location>
</feature>
<dbReference type="InterPro" id="IPR013968">
    <property type="entry name" value="PKS_KR"/>
</dbReference>
<dbReference type="Gene3D" id="3.40.50.720">
    <property type="entry name" value="NAD(P)-binding Rossmann-like Domain"/>
    <property type="match status" value="1"/>
</dbReference>
<dbReference type="Pfam" id="PF13602">
    <property type="entry name" value="ADH_zinc_N_2"/>
    <property type="match status" value="1"/>
</dbReference>
<comment type="pathway">
    <text evidence="1">Antibiotic biosynthesis.</text>
</comment>
<dbReference type="InterPro" id="IPR013154">
    <property type="entry name" value="ADH-like_N"/>
</dbReference>
<dbReference type="Gene3D" id="3.10.129.110">
    <property type="entry name" value="Polyketide synthase dehydratase"/>
    <property type="match status" value="1"/>
</dbReference>
<dbReference type="InterPro" id="IPR020806">
    <property type="entry name" value="PKS_PP-bd"/>
</dbReference>
<dbReference type="SMART" id="SM00822">
    <property type="entry name" value="PKS_KR"/>
    <property type="match status" value="1"/>
</dbReference>
<dbReference type="Pfam" id="PF00550">
    <property type="entry name" value="PP-binding"/>
    <property type="match status" value="1"/>
</dbReference>
<name>A0A2S9Q2C5_9ACTN</name>
<dbReference type="CDD" id="cd08956">
    <property type="entry name" value="KR_3_FAS_SDR_x"/>
    <property type="match status" value="1"/>
</dbReference>
<evidence type="ECO:0000259" key="9">
    <source>
        <dbReference type="PROSITE" id="PS52019"/>
    </source>
</evidence>
<evidence type="ECO:0000256" key="7">
    <source>
        <dbReference type="PROSITE-ProRule" id="PRU01363"/>
    </source>
</evidence>
<evidence type="ECO:0000313" key="10">
    <source>
        <dbReference type="EMBL" id="PRH80830.1"/>
    </source>
</evidence>
<dbReference type="PANTHER" id="PTHR43775:SF51">
    <property type="entry name" value="INACTIVE PHENOLPHTHIOCEROL SYNTHESIS POLYKETIDE SYNTHASE TYPE I PKS1-RELATED"/>
    <property type="match status" value="1"/>
</dbReference>
<dbReference type="GO" id="GO:0006633">
    <property type="term" value="P:fatty acid biosynthetic process"/>
    <property type="evidence" value="ECO:0007669"/>
    <property type="project" value="TreeGrafter"/>
</dbReference>
<dbReference type="GO" id="GO:0017000">
    <property type="term" value="P:antibiotic biosynthetic process"/>
    <property type="evidence" value="ECO:0007669"/>
    <property type="project" value="UniProtKB-KW"/>
</dbReference>
<dbReference type="InterPro" id="IPR020843">
    <property type="entry name" value="ER"/>
</dbReference>
<dbReference type="InterPro" id="IPR001227">
    <property type="entry name" value="Ac_transferase_dom_sf"/>
</dbReference>
<dbReference type="InterPro" id="IPR011032">
    <property type="entry name" value="GroES-like_sf"/>
</dbReference>
<sequence length="1396" mass="145216">LDAVRAVEAEGVGRYLECGPAAVLSVMAAGCVAEDSAGRFVASLPLRKGETDEARALLRTVGALHAAGQSVDWDAVVPAGGLADLPTYAFQRERFWTEASGSRSGDVRAAGLESAGHPWLRAGLSLAGADGGEVFTGRLSAGELTWLADHAVFGTVLVPGTGLLEVALAAAERVGAAGVGELTVLEPLVLRGEEAVRIQVRIGEADTGAGRTVEIHSRPENAPDGTGWALHATGRLLADGEPAPVPAADALAELAQWPVPGAERVELDGLYDELFAQGLEYGPAFRGLSELWRRDGVAYGLVRLPEELDTDGYGVHPALLDAALHTLAAVEDPEAPDGGEHDPAGVLLPFAWSEVALHARGSGELRVRLELTGGTRATVLAADAHGRAVAQVGGLEVRRADAAQLRVDRPAEGPEHLYRVEYRTAALPERADAGSPVAGAPLVIGQGGVVAGLLGVEAVADLGAVLTADAGADVGEPARIVVDLTGGGDPGDAERPEGRALAGRARDAAVDALGGLKPLLDDPRFERTEVVWVTRGAVAAGPADTVDGLADSPLWGLVRVARAEHPERTLRLLDIGPDIPEPEQLARALAAREEPELVLRGEESLTPRLVRAAGGTALELPEGGGTWSLGIEEKGRLDTFAFRTADRQPLPAGHVRVKVRAAGMNFRDVLNALDMVHAPQLGLECSGVVVEAAPGSGGLRPGDRVMGLAVGTFGTEVTVDARWMVRIPDTLGFTEAATLPLAYLTAYYAFHDLGALRAGEKVLVHAAAGGVGTAAVRLARHLGAEVYGTASARKWPALRRLGLDDAHIASSRDAGFADAFLAATGGTGVDLVLNALTGELVDASLRTMPRGGRFLEMGKTDIRDAARTAADHPGVAYQAFDLIESGEDRIQEMLRALVGLLERGAIGPLPYTAFDVREAPTAFRLMAQGRSTGKFVLTIPARPSPDGTALLTGGTGELGRLAARQLVEEHGVRHLVLTSRRGPDTPGADGVVRELIEAGAASVRILACDVSRREDVARIVAEAGAEHPLTAVVHLAAVLDDGVVLNQDAERFTRVLGPKLAGAVHLHELTRHLDLDAFVLFSSAAGTLGAPGQSNYAAANVFLDALAAHRRALGLPGLSLAWGLWQQAGIGMTAGLDEAELGKLRRQGTRALTPEEGLDLLRTALTRPEAHLVPIKLDTAGLQRDAASVPPLLSALVRTRPRTAADAAPGGGLAERLAGQPAAEQLALLLRCVRQEVAGVLGLSGEQAIGPDKPLRELGWDSLTAVELRNRLSALARVPLPSTLTFDYPTPQAIAELLHVRLALGAGPGDAAATADGGPDAAPPTEPLEQAAWALGRITAEQLRHSGLLAKLLELARPEGADDPATRTSAAALQAAEDLTEDEMDRALDAVLGDLA</sequence>
<feature type="domain" description="PKS/mFAS DH" evidence="9">
    <location>
        <begin position="117"/>
        <end position="406"/>
    </location>
</feature>
<dbReference type="Pfam" id="PF08659">
    <property type="entry name" value="KR"/>
    <property type="match status" value="1"/>
</dbReference>